<reference evidence="13 14" key="1">
    <citation type="submission" date="2020-03" db="EMBL/GenBank/DDBJ databases">
        <title>Soil Listeria distribution.</title>
        <authorList>
            <person name="Liao J."/>
            <person name="Wiedmann M."/>
        </authorList>
    </citation>
    <scope>NUCLEOTIDE SEQUENCE [LARGE SCALE GENOMIC DNA]</scope>
    <source>
        <strain evidence="13 14">FSL L7-1614</strain>
    </source>
</reference>
<feature type="domain" description="Thiamine phosphate synthase/TenI" evidence="12">
    <location>
        <begin position="9"/>
        <end position="193"/>
    </location>
</feature>
<evidence type="ECO:0000259" key="12">
    <source>
        <dbReference type="Pfam" id="PF02581"/>
    </source>
</evidence>
<dbReference type="Pfam" id="PF02581">
    <property type="entry name" value="TMP-TENI"/>
    <property type="match status" value="1"/>
</dbReference>
<dbReference type="GO" id="GO:0005737">
    <property type="term" value="C:cytoplasm"/>
    <property type="evidence" value="ECO:0007669"/>
    <property type="project" value="TreeGrafter"/>
</dbReference>
<dbReference type="PANTHER" id="PTHR20857:SF15">
    <property type="entry name" value="THIAMINE-PHOSPHATE SYNTHASE"/>
    <property type="match status" value="1"/>
</dbReference>
<dbReference type="GO" id="GO:0009229">
    <property type="term" value="P:thiamine diphosphate biosynthetic process"/>
    <property type="evidence" value="ECO:0007669"/>
    <property type="project" value="UniProtKB-UniRule"/>
</dbReference>
<feature type="binding site" evidence="9">
    <location>
        <position position="92"/>
    </location>
    <ligand>
        <name>Mg(2+)</name>
        <dbReference type="ChEBI" id="CHEBI:18420"/>
    </ligand>
</feature>
<comment type="catalytic activity">
    <reaction evidence="7 9 10">
        <text>2-(2-carboxy-4-methylthiazol-5-yl)ethyl phosphate + 4-amino-2-methyl-5-(diphosphooxymethyl)pyrimidine + 2 H(+) = thiamine phosphate + CO2 + diphosphate</text>
        <dbReference type="Rhea" id="RHEA:47848"/>
        <dbReference type="ChEBI" id="CHEBI:15378"/>
        <dbReference type="ChEBI" id="CHEBI:16526"/>
        <dbReference type="ChEBI" id="CHEBI:33019"/>
        <dbReference type="ChEBI" id="CHEBI:37575"/>
        <dbReference type="ChEBI" id="CHEBI:57841"/>
        <dbReference type="ChEBI" id="CHEBI:62890"/>
        <dbReference type="EC" id="2.5.1.3"/>
    </reaction>
</comment>
<comment type="catalytic activity">
    <reaction evidence="8 9 10">
        <text>2-[(2R,5Z)-2-carboxy-4-methylthiazol-5(2H)-ylidene]ethyl phosphate + 4-amino-2-methyl-5-(diphosphooxymethyl)pyrimidine + 2 H(+) = thiamine phosphate + CO2 + diphosphate</text>
        <dbReference type="Rhea" id="RHEA:47844"/>
        <dbReference type="ChEBI" id="CHEBI:15378"/>
        <dbReference type="ChEBI" id="CHEBI:16526"/>
        <dbReference type="ChEBI" id="CHEBI:33019"/>
        <dbReference type="ChEBI" id="CHEBI:37575"/>
        <dbReference type="ChEBI" id="CHEBI:57841"/>
        <dbReference type="ChEBI" id="CHEBI:62899"/>
        <dbReference type="EC" id="2.5.1.3"/>
    </reaction>
</comment>
<sequence>MSVRDMLEIYFIAGTQDVPRGQLLSVLEDALQSGVTCYQFREKALTETAEIEVLAKLCQEICQKYGVPFFVNDDVELALEIGADGIHVGQDDMAILDVIGKCAGKMKIGLSVNTLAQAEIAATYAELDYIGVGPIFATTSKLDAKPTTGLRLIREIREAGIGLPIVAIGGITQNDVKSIRDAGAEGVAIISAITKSENIPQAIAGFR</sequence>
<dbReference type="SUPFAM" id="SSF51391">
    <property type="entry name" value="Thiamin phosphate synthase"/>
    <property type="match status" value="1"/>
</dbReference>
<evidence type="ECO:0000256" key="9">
    <source>
        <dbReference type="HAMAP-Rule" id="MF_00097"/>
    </source>
</evidence>
<evidence type="ECO:0000256" key="7">
    <source>
        <dbReference type="ARBA" id="ARBA00047851"/>
    </source>
</evidence>
<dbReference type="CDD" id="cd00564">
    <property type="entry name" value="TMP_TenI"/>
    <property type="match status" value="1"/>
</dbReference>
<name>A0A841YZL2_9LIST</name>
<dbReference type="Gene3D" id="3.20.20.70">
    <property type="entry name" value="Aldolase class I"/>
    <property type="match status" value="1"/>
</dbReference>
<evidence type="ECO:0000256" key="6">
    <source>
        <dbReference type="ARBA" id="ARBA00047334"/>
    </source>
</evidence>
<keyword evidence="3 9" id="KW-0479">Metal-binding</keyword>
<feature type="binding site" evidence="9">
    <location>
        <position position="141"/>
    </location>
    <ligand>
        <name>4-amino-2-methyl-5-(diphosphooxymethyl)pyrimidine</name>
        <dbReference type="ChEBI" id="CHEBI:57841"/>
    </ligand>
</feature>
<feature type="binding site" evidence="9">
    <location>
        <position position="170"/>
    </location>
    <ligand>
        <name>2-[(2R,5Z)-2-carboxy-4-methylthiazol-5(2H)-ylidene]ethyl phosphate</name>
        <dbReference type="ChEBI" id="CHEBI:62899"/>
    </ligand>
</feature>
<feature type="binding site" evidence="9">
    <location>
        <position position="111"/>
    </location>
    <ligand>
        <name>4-amino-2-methyl-5-(diphosphooxymethyl)pyrimidine</name>
        <dbReference type="ChEBI" id="CHEBI:57841"/>
    </ligand>
</feature>
<feature type="binding site" evidence="9">
    <location>
        <position position="73"/>
    </location>
    <ligand>
        <name>Mg(2+)</name>
        <dbReference type="ChEBI" id="CHEBI:18420"/>
    </ligand>
</feature>
<evidence type="ECO:0000256" key="5">
    <source>
        <dbReference type="ARBA" id="ARBA00022977"/>
    </source>
</evidence>
<evidence type="ECO:0000313" key="14">
    <source>
        <dbReference type="Proteomes" id="UP000569903"/>
    </source>
</evidence>
<gene>
    <name evidence="9" type="primary">thiE</name>
    <name evidence="13" type="ORF">HB850_12265</name>
</gene>
<keyword evidence="4 9" id="KW-0460">Magnesium</keyword>
<evidence type="ECO:0000256" key="1">
    <source>
        <dbReference type="ARBA" id="ARBA00005165"/>
    </source>
</evidence>
<dbReference type="PANTHER" id="PTHR20857">
    <property type="entry name" value="THIAMINE-PHOSPHATE PYROPHOSPHORYLASE"/>
    <property type="match status" value="1"/>
</dbReference>
<feature type="binding site" evidence="9">
    <location>
        <begin position="190"/>
        <end position="191"/>
    </location>
    <ligand>
        <name>2-[(2R,5Z)-2-carboxy-4-methylthiazol-5(2H)-ylidene]ethyl phosphate</name>
        <dbReference type="ChEBI" id="CHEBI:62899"/>
    </ligand>
</feature>
<proteinExistence type="inferred from homology"/>
<keyword evidence="5 9" id="KW-0784">Thiamine biosynthesis</keyword>
<comment type="pathway">
    <text evidence="1 9 11">Cofactor biosynthesis; thiamine diphosphate biosynthesis; thiamine phosphate from 4-amino-2-methyl-5-diphosphomethylpyrimidine and 4-methyl-5-(2-phosphoethyl)-thiazole: step 1/1.</text>
</comment>
<dbReference type="AlphaFoldDB" id="A0A841YZL2"/>
<dbReference type="InterPro" id="IPR022998">
    <property type="entry name" value="ThiamineP_synth_TenI"/>
</dbReference>
<dbReference type="UniPathway" id="UPA00060">
    <property type="reaction ID" value="UER00141"/>
</dbReference>
<dbReference type="HAMAP" id="MF_00097">
    <property type="entry name" value="TMP_synthase"/>
    <property type="match status" value="1"/>
</dbReference>
<evidence type="ECO:0000256" key="8">
    <source>
        <dbReference type="ARBA" id="ARBA00047883"/>
    </source>
</evidence>
<feature type="binding site" evidence="9">
    <location>
        <position position="72"/>
    </location>
    <ligand>
        <name>4-amino-2-methyl-5-(diphosphooxymethyl)pyrimidine</name>
        <dbReference type="ChEBI" id="CHEBI:57841"/>
    </ligand>
</feature>
<dbReference type="NCBIfam" id="TIGR00693">
    <property type="entry name" value="thiE"/>
    <property type="match status" value="1"/>
</dbReference>
<protein>
    <recommendedName>
        <fullName evidence="9">Thiamine-phosphate synthase</fullName>
        <shortName evidence="9">TP synthase</shortName>
        <shortName evidence="9">TPS</shortName>
        <ecNumber evidence="9">2.5.1.3</ecNumber>
    </recommendedName>
    <alternativeName>
        <fullName evidence="9">Thiamine-phosphate pyrophosphorylase</fullName>
        <shortName evidence="9">TMP pyrophosphorylase</shortName>
        <shortName evidence="9">TMP-PPase</shortName>
    </alternativeName>
</protein>
<evidence type="ECO:0000256" key="2">
    <source>
        <dbReference type="ARBA" id="ARBA00022679"/>
    </source>
</evidence>
<evidence type="ECO:0000256" key="4">
    <source>
        <dbReference type="ARBA" id="ARBA00022842"/>
    </source>
</evidence>
<dbReference type="EC" id="2.5.1.3" evidence="9"/>
<dbReference type="InterPro" id="IPR036206">
    <property type="entry name" value="ThiamineP_synth_sf"/>
</dbReference>
<comment type="function">
    <text evidence="9">Condenses 4-methyl-5-(beta-hydroxyethyl)thiazole monophosphate (THZ-P) and 2-methyl-4-amino-5-hydroxymethyl pyrimidine pyrophosphate (HMP-PP) to form thiamine monophosphate (TMP).</text>
</comment>
<evidence type="ECO:0000256" key="11">
    <source>
        <dbReference type="RuleBase" id="RU004253"/>
    </source>
</evidence>
<comment type="similarity">
    <text evidence="9 10">Belongs to the thiamine-phosphate synthase family.</text>
</comment>
<dbReference type="GO" id="GO:0004789">
    <property type="term" value="F:thiamine-phosphate diphosphorylase activity"/>
    <property type="evidence" value="ECO:0007669"/>
    <property type="project" value="UniProtKB-UniRule"/>
</dbReference>
<keyword evidence="2 9" id="KW-0808">Transferase</keyword>
<feature type="binding site" evidence="9">
    <location>
        <begin position="39"/>
        <end position="43"/>
    </location>
    <ligand>
        <name>4-amino-2-methyl-5-(diphosphooxymethyl)pyrimidine</name>
        <dbReference type="ChEBI" id="CHEBI:57841"/>
    </ligand>
</feature>
<comment type="caution">
    <text evidence="13">The sequence shown here is derived from an EMBL/GenBank/DDBJ whole genome shotgun (WGS) entry which is preliminary data.</text>
</comment>
<dbReference type="InterPro" id="IPR034291">
    <property type="entry name" value="TMP_synthase"/>
</dbReference>
<evidence type="ECO:0000313" key="13">
    <source>
        <dbReference type="EMBL" id="MBC1458529.1"/>
    </source>
</evidence>
<dbReference type="Proteomes" id="UP000569903">
    <property type="component" value="Unassembled WGS sequence"/>
</dbReference>
<dbReference type="GO" id="GO:0000287">
    <property type="term" value="F:magnesium ion binding"/>
    <property type="evidence" value="ECO:0007669"/>
    <property type="project" value="UniProtKB-UniRule"/>
</dbReference>
<dbReference type="InterPro" id="IPR013785">
    <property type="entry name" value="Aldolase_TIM"/>
</dbReference>
<dbReference type="EMBL" id="JAARQN010000012">
    <property type="protein sequence ID" value="MBC1458529.1"/>
    <property type="molecule type" value="Genomic_DNA"/>
</dbReference>
<accession>A0A841YZL2</accession>
<evidence type="ECO:0000256" key="3">
    <source>
        <dbReference type="ARBA" id="ARBA00022723"/>
    </source>
</evidence>
<dbReference type="RefSeq" id="WP_185389667.1">
    <property type="nucleotide sequence ID" value="NZ_JAARQN010000012.1"/>
</dbReference>
<evidence type="ECO:0000256" key="10">
    <source>
        <dbReference type="RuleBase" id="RU003826"/>
    </source>
</evidence>
<organism evidence="13 14">
    <name type="scientific">Listeria newyorkensis</name>
    <dbReference type="NCBI Taxonomy" id="1497681"/>
    <lineage>
        <taxon>Bacteria</taxon>
        <taxon>Bacillati</taxon>
        <taxon>Bacillota</taxon>
        <taxon>Bacilli</taxon>
        <taxon>Bacillales</taxon>
        <taxon>Listeriaceae</taxon>
        <taxon>Listeria</taxon>
    </lineage>
</organism>
<comment type="catalytic activity">
    <reaction evidence="6 9 10">
        <text>4-methyl-5-(2-phosphooxyethyl)-thiazole + 4-amino-2-methyl-5-(diphosphooxymethyl)pyrimidine + H(+) = thiamine phosphate + diphosphate</text>
        <dbReference type="Rhea" id="RHEA:22328"/>
        <dbReference type="ChEBI" id="CHEBI:15378"/>
        <dbReference type="ChEBI" id="CHEBI:33019"/>
        <dbReference type="ChEBI" id="CHEBI:37575"/>
        <dbReference type="ChEBI" id="CHEBI:57841"/>
        <dbReference type="ChEBI" id="CHEBI:58296"/>
        <dbReference type="EC" id="2.5.1.3"/>
    </reaction>
</comment>
<dbReference type="GO" id="GO:0009228">
    <property type="term" value="P:thiamine biosynthetic process"/>
    <property type="evidence" value="ECO:0007669"/>
    <property type="project" value="UniProtKB-KW"/>
</dbReference>
<comment type="cofactor">
    <cofactor evidence="9">
        <name>Mg(2+)</name>
        <dbReference type="ChEBI" id="CHEBI:18420"/>
    </cofactor>
    <text evidence="9">Binds 1 Mg(2+) ion per subunit.</text>
</comment>
<feature type="binding site" evidence="9">
    <location>
        <begin position="138"/>
        <end position="140"/>
    </location>
    <ligand>
        <name>2-[(2R,5Z)-2-carboxy-4-methylthiazol-5(2H)-ylidene]ethyl phosphate</name>
        <dbReference type="ChEBI" id="CHEBI:62899"/>
    </ligand>
</feature>
<dbReference type="FunFam" id="3.20.20.70:FF:000096">
    <property type="entry name" value="Thiamine-phosphate synthase"/>
    <property type="match status" value="1"/>
</dbReference>